<feature type="region of interest" description="Disordered" evidence="1">
    <location>
        <begin position="67"/>
        <end position="88"/>
    </location>
</feature>
<comment type="caution">
    <text evidence="2">The sequence shown here is derived from an EMBL/GenBank/DDBJ whole genome shotgun (WGS) entry which is preliminary data.</text>
</comment>
<protein>
    <submittedName>
        <fullName evidence="2">Uncharacterized protein</fullName>
    </submittedName>
</protein>
<dbReference type="AlphaFoldDB" id="A0A2I0IIC5"/>
<dbReference type="Proteomes" id="UP000233551">
    <property type="component" value="Unassembled WGS sequence"/>
</dbReference>
<organism evidence="2 3">
    <name type="scientific">Punica granatum</name>
    <name type="common">Pomegranate</name>
    <dbReference type="NCBI Taxonomy" id="22663"/>
    <lineage>
        <taxon>Eukaryota</taxon>
        <taxon>Viridiplantae</taxon>
        <taxon>Streptophyta</taxon>
        <taxon>Embryophyta</taxon>
        <taxon>Tracheophyta</taxon>
        <taxon>Spermatophyta</taxon>
        <taxon>Magnoliopsida</taxon>
        <taxon>eudicotyledons</taxon>
        <taxon>Gunneridae</taxon>
        <taxon>Pentapetalae</taxon>
        <taxon>rosids</taxon>
        <taxon>malvids</taxon>
        <taxon>Myrtales</taxon>
        <taxon>Lythraceae</taxon>
        <taxon>Punica</taxon>
    </lineage>
</organism>
<reference evidence="2 3" key="1">
    <citation type="submission" date="2017-11" db="EMBL/GenBank/DDBJ databases">
        <title>De-novo sequencing of pomegranate (Punica granatum L.) genome.</title>
        <authorList>
            <person name="Akparov Z."/>
            <person name="Amiraslanov A."/>
            <person name="Hajiyeva S."/>
            <person name="Abbasov M."/>
            <person name="Kaur K."/>
            <person name="Hamwieh A."/>
            <person name="Solovyev V."/>
            <person name="Salamov A."/>
            <person name="Braich B."/>
            <person name="Kosarev P."/>
            <person name="Mahmoud A."/>
            <person name="Hajiyev E."/>
            <person name="Babayeva S."/>
            <person name="Izzatullayeva V."/>
            <person name="Mammadov A."/>
            <person name="Mammadov A."/>
            <person name="Sharifova S."/>
            <person name="Ojaghi J."/>
            <person name="Eynullazada K."/>
            <person name="Bayramov B."/>
            <person name="Abdulazimova A."/>
            <person name="Shahmuradov I."/>
        </authorList>
    </citation>
    <scope>NUCLEOTIDE SEQUENCE [LARGE SCALE GENOMIC DNA]</scope>
    <source>
        <strain evidence="3">cv. AG2017</strain>
        <tissue evidence="2">Leaf</tissue>
    </source>
</reference>
<feature type="compositionally biased region" description="Polar residues" evidence="1">
    <location>
        <begin position="67"/>
        <end position="79"/>
    </location>
</feature>
<evidence type="ECO:0000313" key="2">
    <source>
        <dbReference type="EMBL" id="PKI43752.1"/>
    </source>
</evidence>
<proteinExistence type="predicted"/>
<gene>
    <name evidence="2" type="ORF">CRG98_035858</name>
</gene>
<accession>A0A2I0IIC5</accession>
<keyword evidence="3" id="KW-1185">Reference proteome</keyword>
<sequence length="132" mass="14341">MGNYVIVEVYQTVNPPDTCCVTNVWPYLDKPPFIIPKKKIDREGGPGPPISVSITSTEVASVLPRYPTTSVEGSESPTGGPNPRIDQGLRVRIPNRFKGWGCQSETTTPPSRLSASSVQVNSFVLQTTIILI</sequence>
<dbReference type="EMBL" id="PGOL01002987">
    <property type="protein sequence ID" value="PKI43752.1"/>
    <property type="molecule type" value="Genomic_DNA"/>
</dbReference>
<name>A0A2I0IIC5_PUNGR</name>
<evidence type="ECO:0000256" key="1">
    <source>
        <dbReference type="SAM" id="MobiDB-lite"/>
    </source>
</evidence>
<evidence type="ECO:0000313" key="3">
    <source>
        <dbReference type="Proteomes" id="UP000233551"/>
    </source>
</evidence>